<dbReference type="OrthoDB" id="7992117at2"/>
<dbReference type="RefSeq" id="WP_039353763.1">
    <property type="nucleotide sequence ID" value="NZ_JSXC01000062.1"/>
</dbReference>
<evidence type="ECO:0000313" key="3">
    <source>
        <dbReference type="EMBL" id="KHN49416.1"/>
    </source>
</evidence>
<feature type="region of interest" description="Disordered" evidence="1">
    <location>
        <begin position="257"/>
        <end position="276"/>
    </location>
</feature>
<gene>
    <name evidence="3" type="ORF">OI69_18020</name>
</gene>
<sequence>MPNHITNEIKVLGGTNKERLAFIRSITNKHGLIDFNNITQMPKSMNIDESTDVENMASAIAGKPMADFWIDEIKTKKEIISDLRSRGMSDSYIKRVKQHALMRIENKQRHGFYSWYDWSREKWGTKWNAYSIQMPVKMPKRRIKWGHKYRHTHVKTYSKRVFKKHLARYAASGAPIVIRFETAWASPNPVILDMSRRFPHLTFDISYADEDMGSNCGKYIITAGSIASSNVAPSYRDQSGEERRKWRKFAFQLRYPGKTPQQHGMNDQYEYVDDDE</sequence>
<reference evidence="3 4" key="1">
    <citation type="submission" date="2014-10" db="EMBL/GenBank/DDBJ databases">
        <title>Genome sequence of Pectobacterium carotovorum M022.</title>
        <authorList>
            <person name="Chan K.-G."/>
            <person name="Tan W.-S."/>
        </authorList>
    </citation>
    <scope>NUCLEOTIDE SEQUENCE [LARGE SCALE GENOMIC DNA]</scope>
    <source>
        <strain evidence="3 4">M022</strain>
    </source>
</reference>
<dbReference type="Proteomes" id="UP000053038">
    <property type="component" value="Unassembled WGS sequence"/>
</dbReference>
<dbReference type="AlphaFoldDB" id="A0A7V8L3G2"/>
<feature type="domain" description="YubB ferredoxin-like" evidence="2">
    <location>
        <begin position="176"/>
        <end position="233"/>
    </location>
</feature>
<dbReference type="InterPro" id="IPR041329">
    <property type="entry name" value="YubB_C"/>
</dbReference>
<evidence type="ECO:0000313" key="4">
    <source>
        <dbReference type="Proteomes" id="UP000053038"/>
    </source>
</evidence>
<dbReference type="Pfam" id="PF18406">
    <property type="entry name" value="DUF1281_C"/>
    <property type="match status" value="1"/>
</dbReference>
<name>A0A7V8L3G2_9GAMM</name>
<proteinExistence type="predicted"/>
<accession>A0A7V8L3G2</accession>
<comment type="caution">
    <text evidence="3">The sequence shown here is derived from an EMBL/GenBank/DDBJ whole genome shotgun (WGS) entry which is preliminary data.</text>
</comment>
<organism evidence="3 4">
    <name type="scientific">Pectobacterium fontis</name>
    <dbReference type="NCBI Taxonomy" id="2558042"/>
    <lineage>
        <taxon>Bacteria</taxon>
        <taxon>Pseudomonadati</taxon>
        <taxon>Pseudomonadota</taxon>
        <taxon>Gammaproteobacteria</taxon>
        <taxon>Enterobacterales</taxon>
        <taxon>Pectobacteriaceae</taxon>
        <taxon>Pectobacterium</taxon>
    </lineage>
</organism>
<dbReference type="EMBL" id="JSXC01000062">
    <property type="protein sequence ID" value="KHN49416.1"/>
    <property type="molecule type" value="Genomic_DNA"/>
</dbReference>
<keyword evidence="4" id="KW-1185">Reference proteome</keyword>
<protein>
    <recommendedName>
        <fullName evidence="2">YubB ferredoxin-like domain-containing protein</fullName>
    </recommendedName>
</protein>
<evidence type="ECO:0000259" key="2">
    <source>
        <dbReference type="Pfam" id="PF18406"/>
    </source>
</evidence>
<evidence type="ECO:0000256" key="1">
    <source>
        <dbReference type="SAM" id="MobiDB-lite"/>
    </source>
</evidence>